<evidence type="ECO:0000313" key="7">
    <source>
        <dbReference type="Proteomes" id="UP000826722"/>
    </source>
</evidence>
<evidence type="ECO:0000256" key="2">
    <source>
        <dbReference type="ARBA" id="ARBA00022729"/>
    </source>
</evidence>
<evidence type="ECO:0000256" key="3">
    <source>
        <dbReference type="SAM" id="SignalP"/>
    </source>
</evidence>
<dbReference type="GO" id="GO:0042597">
    <property type="term" value="C:periplasmic space"/>
    <property type="evidence" value="ECO:0007669"/>
    <property type="project" value="InterPro"/>
</dbReference>
<comment type="similarity">
    <text evidence="1">Belongs to the transglycosylase Slt family.</text>
</comment>
<evidence type="ECO:0000259" key="5">
    <source>
        <dbReference type="Pfam" id="PF14718"/>
    </source>
</evidence>
<proteinExistence type="inferred from homology"/>
<dbReference type="Pfam" id="PF14718">
    <property type="entry name" value="SLT_L"/>
    <property type="match status" value="1"/>
</dbReference>
<dbReference type="KEGG" id="mpau:ZMTM_21410"/>
<gene>
    <name evidence="6" type="ORF">ZMTM_21410</name>
</gene>
<dbReference type="Gene3D" id="1.25.20.10">
    <property type="entry name" value="Bacterial muramidases"/>
    <property type="match status" value="1"/>
</dbReference>
<evidence type="ECO:0000256" key="1">
    <source>
        <dbReference type="ARBA" id="ARBA00007734"/>
    </source>
</evidence>
<dbReference type="PANTHER" id="PTHR37423:SF5">
    <property type="entry name" value="SOLUBLE LYTIC MUREIN TRANSGLYCOSYLASE"/>
    <property type="match status" value="1"/>
</dbReference>
<evidence type="ECO:0000259" key="4">
    <source>
        <dbReference type="Pfam" id="PF01464"/>
    </source>
</evidence>
<accession>A0A8D5GA33</accession>
<dbReference type="InterPro" id="IPR008939">
    <property type="entry name" value="Lytic_TGlycosylase_superhlx_U"/>
</dbReference>
<dbReference type="Proteomes" id="UP000826722">
    <property type="component" value="Chromosome"/>
</dbReference>
<dbReference type="SUPFAM" id="SSF48435">
    <property type="entry name" value="Bacterial muramidases"/>
    <property type="match status" value="1"/>
</dbReference>
<dbReference type="PANTHER" id="PTHR37423">
    <property type="entry name" value="SOLUBLE LYTIC MUREIN TRANSGLYCOSYLASE-RELATED"/>
    <property type="match status" value="1"/>
</dbReference>
<dbReference type="EMBL" id="AP024110">
    <property type="protein sequence ID" value="BCM25882.1"/>
    <property type="molecule type" value="Genomic_DNA"/>
</dbReference>
<dbReference type="InterPro" id="IPR037061">
    <property type="entry name" value="Lytic_TGlycoase_superhlx_L_sf"/>
</dbReference>
<dbReference type="InterPro" id="IPR023346">
    <property type="entry name" value="Lysozyme-like_dom_sf"/>
</dbReference>
<reference evidence="6" key="1">
    <citation type="journal article" date="2021" name="Arch. Microbiol.">
        <title>Methyloradius palustris gen. nov., sp. nov., a methanol-oxidizing bacterium isolated from snow.</title>
        <authorList>
            <person name="Miyadera T."/>
            <person name="Kojima H."/>
            <person name="Fukui M."/>
        </authorList>
    </citation>
    <scope>NUCLEOTIDE SEQUENCE</scope>
    <source>
        <strain evidence="6">Zm11</strain>
    </source>
</reference>
<feature type="signal peptide" evidence="3">
    <location>
        <begin position="1"/>
        <end position="20"/>
    </location>
</feature>
<organism evidence="6 7">
    <name type="scientific">Methyloradius palustris</name>
    <dbReference type="NCBI Taxonomy" id="2778876"/>
    <lineage>
        <taxon>Bacteria</taxon>
        <taxon>Pseudomonadati</taxon>
        <taxon>Pseudomonadota</taxon>
        <taxon>Betaproteobacteria</taxon>
        <taxon>Nitrosomonadales</taxon>
        <taxon>Methylophilaceae</taxon>
        <taxon>Methyloradius</taxon>
    </lineage>
</organism>
<evidence type="ECO:0000313" key="6">
    <source>
        <dbReference type="EMBL" id="BCM25882.1"/>
    </source>
</evidence>
<dbReference type="AlphaFoldDB" id="A0A8D5GA33"/>
<dbReference type="RefSeq" id="WP_221763928.1">
    <property type="nucleotide sequence ID" value="NZ_AP024110.1"/>
</dbReference>
<dbReference type="Pfam" id="PF01464">
    <property type="entry name" value="SLT"/>
    <property type="match status" value="1"/>
</dbReference>
<sequence>MQFLSAFFILFLVSIAPVRAMDTDDMFNGARDAYKTRNDFALSNYTQQMQAQGYILAPYADYWLLLLRLNTADNQTVQAFLTKYADMPFTDRLRGEWLKILAKRGDWQAFSAEYPNLQREDIAVTCYALDYQAQNGDASALTKGLTIWRSATEQPANCASLFDRMQAAKVLTAEELWARFRLAMQADKIPLANAIALRAPGIDAANLKSIDGAVKNPQKFLDKKSGSYKTRYGRELNLYALDKLARSQPTIALDMWQKLQPNFESEERSYFWGRFGLHAARRHDPGAYEWLARAQKGTLDNEQMAWKARSALRVKNWNAVLDTVADMSQSQQDESAWRYWKARALKEKKEIPAANIILVPLSRELSYYGVLAMEELGDVVTGLPISYKASEDEVKTVASMAGIQRAMELQKFDMRWEAKIEWQQATRDFDDRQKIAAAELAIRQGWYDLGINTADKTTFVHDYALRYPTPYLDKVRSSAKDQSLDEAWIYGLTRQESRFMHYAKSGVGASGLMQLMPATANWIAKRLGWGTYNNSMIHEMDTNIQMGTYYMRYVLDSMGDQTLMATAAYNAGPSRAKRWADEKPMEGAIYAETIPFSETRNYVQKVMGNAYFYAQRLGTKVQTLKQRLGVIAGTGGTLTVDEAEQ</sequence>
<keyword evidence="2 3" id="KW-0732">Signal</keyword>
<feature type="chain" id="PRO_5034539873" evidence="3">
    <location>
        <begin position="21"/>
        <end position="645"/>
    </location>
</feature>
<dbReference type="Gene3D" id="1.10.530.10">
    <property type="match status" value="1"/>
</dbReference>
<dbReference type="Gene3D" id="1.10.1240.20">
    <property type="entry name" value="Lytic transglycosylase, superhelical linker domain"/>
    <property type="match status" value="1"/>
</dbReference>
<dbReference type="InterPro" id="IPR008258">
    <property type="entry name" value="Transglycosylase_SLT_dom_1"/>
</dbReference>
<name>A0A8D5GA33_9PROT</name>
<feature type="domain" description="Transglycosylase SLT" evidence="4">
    <location>
        <begin position="477"/>
        <end position="583"/>
    </location>
</feature>
<dbReference type="CDD" id="cd13401">
    <property type="entry name" value="Slt70-like"/>
    <property type="match status" value="1"/>
</dbReference>
<dbReference type="GO" id="GO:0004553">
    <property type="term" value="F:hydrolase activity, hydrolyzing O-glycosyl compounds"/>
    <property type="evidence" value="ECO:0007669"/>
    <property type="project" value="InterPro"/>
</dbReference>
<protein>
    <submittedName>
        <fullName evidence="6">Transglycosylase</fullName>
    </submittedName>
</protein>
<feature type="domain" description="Lytic transglycosylase superhelical linker" evidence="5">
    <location>
        <begin position="397"/>
        <end position="454"/>
    </location>
</feature>
<dbReference type="InterPro" id="IPR012289">
    <property type="entry name" value="Lytic_TGlycosylase_superhlx_L"/>
</dbReference>
<dbReference type="SUPFAM" id="SSF53955">
    <property type="entry name" value="Lysozyme-like"/>
    <property type="match status" value="1"/>
</dbReference>
<keyword evidence="7" id="KW-1185">Reference proteome</keyword>